<comment type="caution">
    <text evidence="1">The sequence shown here is derived from an EMBL/GenBank/DDBJ whole genome shotgun (WGS) entry which is preliminary data.</text>
</comment>
<protein>
    <submittedName>
        <fullName evidence="1">Uncharacterized protein</fullName>
    </submittedName>
</protein>
<reference evidence="1" key="1">
    <citation type="submission" date="2021-02" db="EMBL/GenBank/DDBJ databases">
        <authorList>
            <consortium name="DOE Joint Genome Institute"/>
            <person name="Ahrendt S."/>
            <person name="Looney B.P."/>
            <person name="Miyauchi S."/>
            <person name="Morin E."/>
            <person name="Drula E."/>
            <person name="Courty P.E."/>
            <person name="Chicoki N."/>
            <person name="Fauchery L."/>
            <person name="Kohler A."/>
            <person name="Kuo A."/>
            <person name="Labutti K."/>
            <person name="Pangilinan J."/>
            <person name="Lipzen A."/>
            <person name="Riley R."/>
            <person name="Andreopoulos W."/>
            <person name="He G."/>
            <person name="Johnson J."/>
            <person name="Barry K.W."/>
            <person name="Grigoriev I.V."/>
            <person name="Nagy L."/>
            <person name="Hibbett D."/>
            <person name="Henrissat B."/>
            <person name="Matheny P.B."/>
            <person name="Labbe J."/>
            <person name="Martin F."/>
        </authorList>
    </citation>
    <scope>NUCLEOTIDE SEQUENCE</scope>
    <source>
        <strain evidence="1">FP105234-sp</strain>
    </source>
</reference>
<gene>
    <name evidence="1" type="ORF">FA95DRAFT_1598433</name>
</gene>
<dbReference type="Proteomes" id="UP000814033">
    <property type="component" value="Unassembled WGS sequence"/>
</dbReference>
<proteinExistence type="predicted"/>
<keyword evidence="2" id="KW-1185">Reference proteome</keyword>
<reference evidence="1" key="2">
    <citation type="journal article" date="2022" name="New Phytol.">
        <title>Evolutionary transition to the ectomycorrhizal habit in the genomes of a hyperdiverse lineage of mushroom-forming fungi.</title>
        <authorList>
            <person name="Looney B."/>
            <person name="Miyauchi S."/>
            <person name="Morin E."/>
            <person name="Drula E."/>
            <person name="Courty P.E."/>
            <person name="Kohler A."/>
            <person name="Kuo A."/>
            <person name="LaButti K."/>
            <person name="Pangilinan J."/>
            <person name="Lipzen A."/>
            <person name="Riley R."/>
            <person name="Andreopoulos W."/>
            <person name="He G."/>
            <person name="Johnson J."/>
            <person name="Nolan M."/>
            <person name="Tritt A."/>
            <person name="Barry K.W."/>
            <person name="Grigoriev I.V."/>
            <person name="Nagy L.G."/>
            <person name="Hibbett D."/>
            <person name="Henrissat B."/>
            <person name="Matheny P.B."/>
            <person name="Labbe J."/>
            <person name="Martin F.M."/>
        </authorList>
    </citation>
    <scope>NUCLEOTIDE SEQUENCE</scope>
    <source>
        <strain evidence="1">FP105234-sp</strain>
    </source>
</reference>
<evidence type="ECO:0000313" key="1">
    <source>
        <dbReference type="EMBL" id="KAI0042528.1"/>
    </source>
</evidence>
<name>A0ACB8REL4_9AGAM</name>
<organism evidence="1 2">
    <name type="scientific">Auriscalpium vulgare</name>
    <dbReference type="NCBI Taxonomy" id="40419"/>
    <lineage>
        <taxon>Eukaryota</taxon>
        <taxon>Fungi</taxon>
        <taxon>Dikarya</taxon>
        <taxon>Basidiomycota</taxon>
        <taxon>Agaricomycotina</taxon>
        <taxon>Agaricomycetes</taxon>
        <taxon>Russulales</taxon>
        <taxon>Auriscalpiaceae</taxon>
        <taxon>Auriscalpium</taxon>
    </lineage>
</organism>
<evidence type="ECO:0000313" key="2">
    <source>
        <dbReference type="Proteomes" id="UP000814033"/>
    </source>
</evidence>
<sequence length="547" mass="60588">MDALLRVSPSKVIKAARDGSYPAIKALSRSPGVVPDSHKAEVVVLFCAHIRKTPIVPRKYDYIIGQCFYGLSILIQAPPALQIPDVTDTWPAMTKWYTHFSQELAQGNQGLQAALDSYMHIIHLFVYDSKMRDHVLATPDAIKCATLTWLGAEMNGMPLVASPPNAAITVAQLLIHAPAPVIDTINSSGASVHDVATRIVHPLRIALAAHPPPIQTFFDAHVWLLEQTIFAPEAARFIPAILSAGAVRCLSRTLLRFSRAHGHEAPSPDFIIAHCLCTLLPLLHMGTGIPWIAQSVRHGLLEALVNIAPHLHTHEQGVQEICTRIVKSTLPPYLFFRPVIKAVGKAFQRLEDGPNIALAESRAFVDSWTYLRHFGEECVRFRANWSSIICSHAAHWKMSHKARCAQRLGDIVQLSGIVSVHEQQFHVAWVRYNAAALAASIVALILAPDASPDRTQYLQSLVIVLNFSLVPWELGMRRMGEGEWEATRTDASSWVFMESVVVLRRTEARARTSMPHAVLAHFDPTMIDYVIDRIPVEYGGRGIYAIL</sequence>
<accession>A0ACB8REL4</accession>
<dbReference type="EMBL" id="MU276062">
    <property type="protein sequence ID" value="KAI0042528.1"/>
    <property type="molecule type" value="Genomic_DNA"/>
</dbReference>